<dbReference type="RefSeq" id="WP_084946712.1">
    <property type="nucleotide sequence ID" value="NZ_NCVA01000027.1"/>
</dbReference>
<evidence type="ECO:0000313" key="3">
    <source>
        <dbReference type="Proteomes" id="UP000193064"/>
    </source>
</evidence>
<sequence>MKIVHPVFGELTFNNGWTKSIKLNIFKKEFSVEINIDADEDAVFDENQIKAFEFFFSDIQNCVTQAENGIVGYYNSIIDEVIDRLDSDSNFGQKLLNAKNNPSEIFKFLTVKQIMIPMNFDDNTREAGFICDCEWDIENGVGIKYINEQISEIGFQDILL</sequence>
<dbReference type="EMBL" id="NCVA01000027">
    <property type="protein sequence ID" value="ORO85818.1"/>
    <property type="molecule type" value="Genomic_DNA"/>
</dbReference>
<dbReference type="InterPro" id="IPR054254">
    <property type="entry name" value="DUF6985"/>
</dbReference>
<feature type="domain" description="DUF6985" evidence="1">
    <location>
        <begin position="7"/>
        <end position="159"/>
    </location>
</feature>
<evidence type="ECO:0000259" key="1">
    <source>
        <dbReference type="Pfam" id="PF22481"/>
    </source>
</evidence>
<dbReference type="AlphaFoldDB" id="A0A1X1JF69"/>
<evidence type="ECO:0000313" key="2">
    <source>
        <dbReference type="EMBL" id="ORO85818.1"/>
    </source>
</evidence>
<organism evidence="2 3">
    <name type="scientific">Streptococcus oralis subsp. dentisani</name>
    <dbReference type="NCBI Taxonomy" id="1458253"/>
    <lineage>
        <taxon>Bacteria</taxon>
        <taxon>Bacillati</taxon>
        <taxon>Bacillota</taxon>
        <taxon>Bacilli</taxon>
        <taxon>Lactobacillales</taxon>
        <taxon>Streptococcaceae</taxon>
        <taxon>Streptococcus</taxon>
    </lineage>
</organism>
<dbReference type="Pfam" id="PF22481">
    <property type="entry name" value="DUF6985"/>
    <property type="match status" value="1"/>
</dbReference>
<name>A0A1X1JF69_STROR</name>
<gene>
    <name evidence="2" type="ORF">B7705_00265</name>
</gene>
<proteinExistence type="predicted"/>
<accession>A0A1X1JF69</accession>
<protein>
    <recommendedName>
        <fullName evidence="1">DUF6985 domain-containing protein</fullName>
    </recommendedName>
</protein>
<comment type="caution">
    <text evidence="2">The sequence shown here is derived from an EMBL/GenBank/DDBJ whole genome shotgun (WGS) entry which is preliminary data.</text>
</comment>
<reference evidence="2 3" key="1">
    <citation type="journal article" date="2016" name="Eur. J. Clin. Microbiol. Infect. Dis.">
        <title>Whole genome sequencing as a tool for phylogenetic analysis of clinical strains of Mitis group streptococci.</title>
        <authorList>
            <person name="Rasmussen L.H."/>
            <person name="Dargis R."/>
            <person name="Hojholt K."/>
            <person name="Christensen J.J."/>
            <person name="Skovgaard O."/>
            <person name="Justesen U.S."/>
            <person name="Rosenvinge F.S."/>
            <person name="Moser C."/>
            <person name="Lukjancenko O."/>
            <person name="Rasmussen S."/>
            <person name="Nielsen X.C."/>
        </authorList>
    </citation>
    <scope>NUCLEOTIDE SEQUENCE [LARGE SCALE GENOMIC DNA]</scope>
    <source>
        <strain evidence="2 3">RH_13585_10</strain>
    </source>
</reference>
<dbReference type="Proteomes" id="UP000193064">
    <property type="component" value="Unassembled WGS sequence"/>
</dbReference>